<proteinExistence type="evidence at transcript level"/>
<evidence type="ECO:0000313" key="6">
    <source>
        <dbReference type="EMBL" id="AGT96433.1"/>
    </source>
</evidence>
<name>V5K6B3_PHLOR</name>
<feature type="chain" id="PRO_5007732024" evidence="5">
    <location>
        <begin position="21"/>
        <end position="139"/>
    </location>
</feature>
<keyword evidence="4" id="KW-0800">Toxin</keyword>
<dbReference type="SUPFAM" id="SSF47565">
    <property type="entry name" value="Insect pheromone/odorant-binding proteins"/>
    <property type="match status" value="1"/>
</dbReference>
<comment type="similarity">
    <text evidence="2">Belongs to the PBP/GOBP family.</text>
</comment>
<evidence type="ECO:0000256" key="1">
    <source>
        <dbReference type="ARBA" id="ARBA00004613"/>
    </source>
</evidence>
<accession>V5K6B3</accession>
<evidence type="ECO:0000313" key="7">
    <source>
        <dbReference type="EMBL" id="AGT96471.1"/>
    </source>
</evidence>
<dbReference type="GO" id="GO:0005549">
    <property type="term" value="F:odorant binding"/>
    <property type="evidence" value="ECO:0007669"/>
    <property type="project" value="InterPro"/>
</dbReference>
<dbReference type="EMBL" id="KC170977">
    <property type="protein sequence ID" value="AGT96471.1"/>
    <property type="molecule type" value="mRNA"/>
</dbReference>
<reference evidence="6" key="1">
    <citation type="journal article" date="2014" name="PLoS Negl. Trop. Dis.">
        <title>Comparative Analysis of Salivary Gland Transcriptomes of Phlebotomus orientalis Sand Flies from Endemic and Non-endemic Foci of Visceral Leishmaniasis.</title>
        <authorList>
            <person name="Vlkova M."/>
            <person name="Sima M."/>
            <person name="Rohousova I."/>
            <person name="Kostalova T."/>
            <person name="Sumova P."/>
            <person name="Volfova V."/>
            <person name="Jaske E.L."/>
            <person name="Barbian K.D."/>
            <person name="Gebre-Michael T."/>
            <person name="Hailu A."/>
            <person name="Warburg A."/>
            <person name="Ribeiro J.M."/>
            <person name="Valenzuela J.G."/>
            <person name="Jochim R.C."/>
            <person name="Volf P."/>
        </authorList>
    </citation>
    <scope>NUCLEOTIDE SEQUENCE</scope>
    <source>
        <strain evidence="6">Addis Zemen</strain>
        <strain evidence="7">Melka Werer</strain>
        <tissue evidence="6">Salivary gland</tissue>
    </source>
</reference>
<keyword evidence="5" id="KW-0732">Signal</keyword>
<sequence length="139" mass="16518">MNYFIAILISAVFLARSCQGDHPESKCIRKLKNKEPECIVHCKYNLYKFTDDRFNINDEHMRKLSDILIKYRAVDAGKKTQVDEHLRKCKDKVMKKSKIPDCDRIMSYYMCVIDHKLIDFDKYDKAMKAYDYSIYVSPI</sequence>
<organism evidence="6">
    <name type="scientific">Phlebotomus orientalis</name>
    <name type="common">Phlebotomine sand fly</name>
    <dbReference type="NCBI Taxonomy" id="99786"/>
    <lineage>
        <taxon>Eukaryota</taxon>
        <taxon>Metazoa</taxon>
        <taxon>Ecdysozoa</taxon>
        <taxon>Arthropoda</taxon>
        <taxon>Hexapoda</taxon>
        <taxon>Insecta</taxon>
        <taxon>Pterygota</taxon>
        <taxon>Neoptera</taxon>
        <taxon>Endopterygota</taxon>
        <taxon>Diptera</taxon>
        <taxon>Nematocera</taxon>
        <taxon>Psychodoidea</taxon>
        <taxon>Psychodidae</taxon>
        <taxon>Phlebotomus</taxon>
        <taxon>Larroussius</taxon>
    </lineage>
</organism>
<keyword evidence="3" id="KW-0964">Secreted</keyword>
<evidence type="ECO:0000256" key="3">
    <source>
        <dbReference type="ARBA" id="ARBA00022525"/>
    </source>
</evidence>
<feature type="signal peptide" evidence="5">
    <location>
        <begin position="1"/>
        <end position="20"/>
    </location>
</feature>
<dbReference type="GO" id="GO:0005576">
    <property type="term" value="C:extracellular region"/>
    <property type="evidence" value="ECO:0007669"/>
    <property type="project" value="UniProtKB-SubCell"/>
</dbReference>
<evidence type="ECO:0000256" key="2">
    <source>
        <dbReference type="ARBA" id="ARBA00008098"/>
    </source>
</evidence>
<comment type="subcellular location">
    <subcellularLocation>
        <location evidence="1">Secreted</location>
    </subcellularLocation>
</comment>
<dbReference type="Gene3D" id="1.10.238.20">
    <property type="entry name" value="Pheromone/general odorant binding protein domain"/>
    <property type="match status" value="1"/>
</dbReference>
<protein>
    <submittedName>
        <fullName evidence="6">SP15-like salivary protein</fullName>
    </submittedName>
</protein>
<dbReference type="AlphaFoldDB" id="V5K6B3"/>
<dbReference type="Pfam" id="PF01395">
    <property type="entry name" value="PBP_GOBP"/>
    <property type="match status" value="1"/>
</dbReference>
<dbReference type="InterPro" id="IPR036728">
    <property type="entry name" value="PBP_GOBP_sf"/>
</dbReference>
<evidence type="ECO:0000256" key="5">
    <source>
        <dbReference type="SAM" id="SignalP"/>
    </source>
</evidence>
<dbReference type="EMBL" id="KC170939">
    <property type="protein sequence ID" value="AGT96433.1"/>
    <property type="molecule type" value="mRNA"/>
</dbReference>
<dbReference type="InterPro" id="IPR006170">
    <property type="entry name" value="PBP/GOBP"/>
</dbReference>
<evidence type="ECO:0000256" key="4">
    <source>
        <dbReference type="ARBA" id="ARBA00022656"/>
    </source>
</evidence>
<dbReference type="GO" id="GO:0090729">
    <property type="term" value="F:toxin activity"/>
    <property type="evidence" value="ECO:0007669"/>
    <property type="project" value="UniProtKB-KW"/>
</dbReference>